<dbReference type="AlphaFoldDB" id="A0A0C3DD61"/>
<gene>
    <name evidence="2" type="ORF">SCLCIDRAFT_31418</name>
</gene>
<dbReference type="Proteomes" id="UP000053989">
    <property type="component" value="Unassembled WGS sequence"/>
</dbReference>
<feature type="region of interest" description="Disordered" evidence="1">
    <location>
        <begin position="451"/>
        <end position="513"/>
    </location>
</feature>
<reference evidence="2 3" key="1">
    <citation type="submission" date="2014-04" db="EMBL/GenBank/DDBJ databases">
        <authorList>
            <consortium name="DOE Joint Genome Institute"/>
            <person name="Kuo A."/>
            <person name="Kohler A."/>
            <person name="Nagy L.G."/>
            <person name="Floudas D."/>
            <person name="Copeland A."/>
            <person name="Barry K.W."/>
            <person name="Cichocki N."/>
            <person name="Veneault-Fourrey C."/>
            <person name="LaButti K."/>
            <person name="Lindquist E.A."/>
            <person name="Lipzen A."/>
            <person name="Lundell T."/>
            <person name="Morin E."/>
            <person name="Murat C."/>
            <person name="Sun H."/>
            <person name="Tunlid A."/>
            <person name="Henrissat B."/>
            <person name="Grigoriev I.V."/>
            <person name="Hibbett D.S."/>
            <person name="Martin F."/>
            <person name="Nordberg H.P."/>
            <person name="Cantor M.N."/>
            <person name="Hua S.X."/>
        </authorList>
    </citation>
    <scope>NUCLEOTIDE SEQUENCE [LARGE SCALE GENOMIC DNA]</scope>
    <source>
        <strain evidence="2 3">Foug A</strain>
    </source>
</reference>
<dbReference type="HOGENOM" id="CLU_047153_2_0_1"/>
<keyword evidence="3" id="KW-1185">Reference proteome</keyword>
<evidence type="ECO:0000313" key="3">
    <source>
        <dbReference type="Proteomes" id="UP000053989"/>
    </source>
</evidence>
<sequence length="513" mass="56830">MSTAVSGDYSSYPATYYYREARNTFHETQTQARSSSDNHHTLTCKPILTKGLSASALHHGSKGHFLANSSHPASTPNVYSLAPPSPDVGNSRLDAFLKPYGVSVTGMKDQCKGILWNMLMSLTSRNAMKFENIDEQQFAIISHFIHRNERLFGRPCLSYLSRCVLFVEWPTAIHEVPITFLTSTLDKTIVDLPYPEHLLDVWTNQNLSIKAPDTNSEFIPDALLSFLSKMFPHCHKYQLVLEVAFTQTLADILLKVGELLNAFPEILVVVVIDITETRVYQAPATGSVAWNTFRQDKDPLGLGKFIPPQRGQKGTVINSGGHTWCSINSIDYHVWVKNGLNGGKIDVDVTDDEWYACGTLPSSQGMDGVNMGGVDAMLNKGFELIKESLIAFCKEISGDKDIDLKALEETPVKFKPQWSRFMDRIQAAAELTSHERYLGWFKKEFRGTKHFPSPEENDFNGGSMSSEGSASNYSASTISSGHAISTRISHSSAQSVRSTTAPTSLRPPPHSRG</sequence>
<dbReference type="OrthoDB" id="2653441at2759"/>
<reference evidence="3" key="2">
    <citation type="submission" date="2015-01" db="EMBL/GenBank/DDBJ databases">
        <title>Evolutionary Origins and Diversification of the Mycorrhizal Mutualists.</title>
        <authorList>
            <consortium name="DOE Joint Genome Institute"/>
            <consortium name="Mycorrhizal Genomics Consortium"/>
            <person name="Kohler A."/>
            <person name="Kuo A."/>
            <person name="Nagy L.G."/>
            <person name="Floudas D."/>
            <person name="Copeland A."/>
            <person name="Barry K.W."/>
            <person name="Cichocki N."/>
            <person name="Veneault-Fourrey C."/>
            <person name="LaButti K."/>
            <person name="Lindquist E.A."/>
            <person name="Lipzen A."/>
            <person name="Lundell T."/>
            <person name="Morin E."/>
            <person name="Murat C."/>
            <person name="Riley R."/>
            <person name="Ohm R."/>
            <person name="Sun H."/>
            <person name="Tunlid A."/>
            <person name="Henrissat B."/>
            <person name="Grigoriev I.V."/>
            <person name="Hibbett D.S."/>
            <person name="Martin F."/>
        </authorList>
    </citation>
    <scope>NUCLEOTIDE SEQUENCE [LARGE SCALE GENOMIC DNA]</scope>
    <source>
        <strain evidence="3">Foug A</strain>
    </source>
</reference>
<accession>A0A0C3DD61</accession>
<dbReference type="EMBL" id="KN822164">
    <property type="protein sequence ID" value="KIM54016.1"/>
    <property type="molecule type" value="Genomic_DNA"/>
</dbReference>
<feature type="compositionally biased region" description="Low complexity" evidence="1">
    <location>
        <begin position="460"/>
        <end position="480"/>
    </location>
</feature>
<dbReference type="InParanoid" id="A0A0C3DD61"/>
<feature type="compositionally biased region" description="Polar residues" evidence="1">
    <location>
        <begin position="482"/>
        <end position="503"/>
    </location>
</feature>
<proteinExistence type="predicted"/>
<name>A0A0C3DD61_9AGAM</name>
<evidence type="ECO:0000256" key="1">
    <source>
        <dbReference type="SAM" id="MobiDB-lite"/>
    </source>
</evidence>
<organism evidence="2 3">
    <name type="scientific">Scleroderma citrinum Foug A</name>
    <dbReference type="NCBI Taxonomy" id="1036808"/>
    <lineage>
        <taxon>Eukaryota</taxon>
        <taxon>Fungi</taxon>
        <taxon>Dikarya</taxon>
        <taxon>Basidiomycota</taxon>
        <taxon>Agaricomycotina</taxon>
        <taxon>Agaricomycetes</taxon>
        <taxon>Agaricomycetidae</taxon>
        <taxon>Boletales</taxon>
        <taxon>Sclerodermatineae</taxon>
        <taxon>Sclerodermataceae</taxon>
        <taxon>Scleroderma</taxon>
    </lineage>
</organism>
<protein>
    <submittedName>
        <fullName evidence="2">Uncharacterized protein</fullName>
    </submittedName>
</protein>
<evidence type="ECO:0000313" key="2">
    <source>
        <dbReference type="EMBL" id="KIM54016.1"/>
    </source>
</evidence>